<protein>
    <submittedName>
        <fullName evidence="3">Glycosidase</fullName>
    </submittedName>
</protein>
<dbReference type="Gene3D" id="3.20.20.80">
    <property type="entry name" value="Glycosidases"/>
    <property type="match status" value="1"/>
</dbReference>
<keyword evidence="3" id="KW-0378">Hydrolase</keyword>
<dbReference type="InterPro" id="IPR017853">
    <property type="entry name" value="GH"/>
</dbReference>
<comment type="similarity">
    <text evidence="1">Belongs to the glycosyl hydrolase 13 family.</text>
</comment>
<sequence>MSMLTAKHRAATMIHPGTAADQWWRTAVIYQIYPRSFSDSDGDGAGDLQGITDRLPYLRDLGVDALWLSPFYPSPQVDGGYDISDHQDVDPLFGTLDDADELIRRAHDHGLRVLIDIVPNHTSDQHPWFREALEAQPGSPARDRYVFVDADGPYNNWPSEFGGPAWTQVADGQWYLHLFDPAQPDLNWRNPEVRELFLETMRFWLDRGVDGFRIDVPHHLIKADGLPDLDVPWEDYVRGDHPTSAAPFADQEGLHEIFREWRTLLESYPGQRAMVAEAWVAPHDRLARYIRPDEFHQAFNFDVLALRWDAADVRRRVTESYAAADAVGAPTTWVLSNHDVMRHASRLVRSDPAQAPWVLPSSEQAPDSSAGLRRARAATALLLALPGSAYLYQGEELGLPEVLDLPDEARRDPTFARTAGRLRGRDGCRMPLPWSASGPSFGFSEAEETWLPMPAGFSAYAADAQDHDPDSTLRLYRQLLRLRRERRLGTGTASLCDLGPDLLGLLIETDIGTTMVVTNFSDSSWMIPSDAEMLVSSTPIARGALGRDQSVWLAL</sequence>
<dbReference type="PATRIC" id="fig|446465.5.peg.2237"/>
<dbReference type="KEGG" id="bfa:Bfae_22590"/>
<accession>C7MEQ6</accession>
<dbReference type="PANTHER" id="PTHR10357:SF179">
    <property type="entry name" value="NEUTRAL AND BASIC AMINO ACID TRANSPORT PROTEIN RBAT"/>
    <property type="match status" value="1"/>
</dbReference>
<dbReference type="CDD" id="cd11332">
    <property type="entry name" value="AmyAc_OligoGlu_TS"/>
    <property type="match status" value="1"/>
</dbReference>
<reference evidence="3 4" key="1">
    <citation type="journal article" date="2009" name="Stand. Genomic Sci.">
        <title>Complete genome sequence of Brachybacterium faecium type strain (Schefferle 6-10).</title>
        <authorList>
            <person name="Lapidus A."/>
            <person name="Pukall R."/>
            <person name="Labuttii K."/>
            <person name="Copeland A."/>
            <person name="Del Rio T.G."/>
            <person name="Nolan M."/>
            <person name="Chen F."/>
            <person name="Lucas S."/>
            <person name="Tice H."/>
            <person name="Cheng J.F."/>
            <person name="Bruce D."/>
            <person name="Goodwin L."/>
            <person name="Pitluck S."/>
            <person name="Rohde M."/>
            <person name="Goker M."/>
            <person name="Pati A."/>
            <person name="Ivanova N."/>
            <person name="Mavrommatis K."/>
            <person name="Chen A."/>
            <person name="Palaniappan K."/>
            <person name="D'haeseleer P."/>
            <person name="Chain P."/>
            <person name="Bristow J."/>
            <person name="Eisen J.A."/>
            <person name="Markowitz V."/>
            <person name="Hugenholtz P."/>
            <person name="Kyrpides N.C."/>
            <person name="Klenk H.P."/>
        </authorList>
    </citation>
    <scope>NUCLEOTIDE SEQUENCE [LARGE SCALE GENOMIC DNA]</scope>
    <source>
        <strain evidence="4">ATCC 43885 / DSM 4810 / JCM 11609 / LMG 19847 / NBRC 14762 / NCIMB 9860 / 6-10</strain>
    </source>
</reference>
<dbReference type="Proteomes" id="UP000001919">
    <property type="component" value="Chromosome"/>
</dbReference>
<dbReference type="Gene3D" id="3.90.400.10">
    <property type="entry name" value="Oligo-1,6-glucosidase, Domain 2"/>
    <property type="match status" value="1"/>
</dbReference>
<keyword evidence="3" id="KW-0326">Glycosidase</keyword>
<dbReference type="GO" id="GO:0004556">
    <property type="term" value="F:alpha-amylase activity"/>
    <property type="evidence" value="ECO:0007669"/>
    <property type="project" value="TreeGrafter"/>
</dbReference>
<evidence type="ECO:0000313" key="4">
    <source>
        <dbReference type="Proteomes" id="UP000001919"/>
    </source>
</evidence>
<feature type="domain" description="Glycosyl hydrolase family 13 catalytic" evidence="2">
    <location>
        <begin position="31"/>
        <end position="429"/>
    </location>
</feature>
<dbReference type="OrthoDB" id="9043248at2"/>
<dbReference type="Pfam" id="PF00128">
    <property type="entry name" value="Alpha-amylase"/>
    <property type="match status" value="1"/>
</dbReference>
<dbReference type="GO" id="GO:0009313">
    <property type="term" value="P:oligosaccharide catabolic process"/>
    <property type="evidence" value="ECO:0007669"/>
    <property type="project" value="TreeGrafter"/>
</dbReference>
<proteinExistence type="inferred from homology"/>
<gene>
    <name evidence="3" type="ordered locus">Bfae_22590</name>
</gene>
<dbReference type="SMART" id="SM00642">
    <property type="entry name" value="Aamy"/>
    <property type="match status" value="1"/>
</dbReference>
<dbReference type="HOGENOM" id="CLU_006462_2_3_11"/>
<evidence type="ECO:0000259" key="2">
    <source>
        <dbReference type="SMART" id="SM00642"/>
    </source>
</evidence>
<dbReference type="STRING" id="446465.Bfae_22590"/>
<dbReference type="InterPro" id="IPR045857">
    <property type="entry name" value="O16G_dom_2"/>
</dbReference>
<dbReference type="PANTHER" id="PTHR10357">
    <property type="entry name" value="ALPHA-AMYLASE FAMILY MEMBER"/>
    <property type="match status" value="1"/>
</dbReference>
<dbReference type="InterPro" id="IPR006047">
    <property type="entry name" value="GH13_cat_dom"/>
</dbReference>
<organism evidence="3 4">
    <name type="scientific">Brachybacterium faecium (strain ATCC 43885 / DSM 4810 / JCM 11609 / LMG 19847 / NBRC 14762 / NCIMB 9860 / 6-10)</name>
    <dbReference type="NCBI Taxonomy" id="446465"/>
    <lineage>
        <taxon>Bacteria</taxon>
        <taxon>Bacillati</taxon>
        <taxon>Actinomycetota</taxon>
        <taxon>Actinomycetes</taxon>
        <taxon>Micrococcales</taxon>
        <taxon>Dermabacteraceae</taxon>
        <taxon>Brachybacterium</taxon>
    </lineage>
</organism>
<dbReference type="AlphaFoldDB" id="C7MEQ6"/>
<name>C7MEQ6_BRAFD</name>
<evidence type="ECO:0000256" key="1">
    <source>
        <dbReference type="ARBA" id="ARBA00008061"/>
    </source>
</evidence>
<evidence type="ECO:0000313" key="3">
    <source>
        <dbReference type="EMBL" id="ACU86056.1"/>
    </source>
</evidence>
<dbReference type="CAZy" id="GH13">
    <property type="family name" value="Glycoside Hydrolase Family 13"/>
</dbReference>
<dbReference type="SUPFAM" id="SSF51445">
    <property type="entry name" value="(Trans)glycosidases"/>
    <property type="match status" value="1"/>
</dbReference>
<keyword evidence="4" id="KW-1185">Reference proteome</keyword>
<dbReference type="eggNOG" id="COG0366">
    <property type="taxonomic scope" value="Bacteria"/>
</dbReference>
<dbReference type="EMBL" id="CP001643">
    <property type="protein sequence ID" value="ACU86056.1"/>
    <property type="molecule type" value="Genomic_DNA"/>
</dbReference>